<evidence type="ECO:0000313" key="2">
    <source>
        <dbReference type="Proteomes" id="UP000315471"/>
    </source>
</evidence>
<sequence>MRQKACRYLGLLFWATASVSVVYALSRNVKDRHNSIANQYSSPSLVSYLTGSSEHLRVIDTSNRLQEHDPVFIPLGSGDWKQVGYVDRVFPSEHSATSVLITWYDPQFDPSQVEFEYHYSRGSIEEVLRMMLPPEKRRRIQERLAAAFDEHGKEFLHAFVPLVQKSIEQSMPIMELELQASLERHRSEFDGLAERWQQEVIRKKLVPLAKSEILPIVRRNGQPTAEAIGRDVWERASLWRFGWRAVYDKAPLTSRNMVQEEWRRFVEQEAVPVFESHIDEIVESIQDTLVEIATNEQVRSELKRVAEQIASDADAKALAKEILKDTLVDNKHLHRVWQDVWQSDEAQQAIDRAGQKMEPVIRQIGDELFGTRETGIDPMFALVLRNQVFGKDRRWLVARPTDQPVDDAGRRVRIAAEPMVYPVIHMAKNLP</sequence>
<dbReference type="EMBL" id="SJPY01000004">
    <property type="protein sequence ID" value="TWU41389.1"/>
    <property type="molecule type" value="Genomic_DNA"/>
</dbReference>
<accession>A0A5C6E2L1</accession>
<proteinExistence type="predicted"/>
<gene>
    <name evidence="1" type="ORF">Q31b_28330</name>
</gene>
<protein>
    <submittedName>
        <fullName evidence="1">Uncharacterized protein</fullName>
    </submittedName>
</protein>
<evidence type="ECO:0000313" key="1">
    <source>
        <dbReference type="EMBL" id="TWU41389.1"/>
    </source>
</evidence>
<organism evidence="1 2">
    <name type="scientific">Novipirellula aureliae</name>
    <dbReference type="NCBI Taxonomy" id="2527966"/>
    <lineage>
        <taxon>Bacteria</taxon>
        <taxon>Pseudomonadati</taxon>
        <taxon>Planctomycetota</taxon>
        <taxon>Planctomycetia</taxon>
        <taxon>Pirellulales</taxon>
        <taxon>Pirellulaceae</taxon>
        <taxon>Novipirellula</taxon>
    </lineage>
</organism>
<name>A0A5C6E2L1_9BACT</name>
<dbReference type="RefSeq" id="WP_146600216.1">
    <property type="nucleotide sequence ID" value="NZ_SJPY01000004.1"/>
</dbReference>
<dbReference type="Proteomes" id="UP000315471">
    <property type="component" value="Unassembled WGS sequence"/>
</dbReference>
<reference evidence="1 2" key="1">
    <citation type="submission" date="2019-02" db="EMBL/GenBank/DDBJ databases">
        <title>Deep-cultivation of Planctomycetes and their phenomic and genomic characterization uncovers novel biology.</title>
        <authorList>
            <person name="Wiegand S."/>
            <person name="Jogler M."/>
            <person name="Boedeker C."/>
            <person name="Pinto D."/>
            <person name="Vollmers J."/>
            <person name="Rivas-Marin E."/>
            <person name="Kohn T."/>
            <person name="Peeters S.H."/>
            <person name="Heuer A."/>
            <person name="Rast P."/>
            <person name="Oberbeckmann S."/>
            <person name="Bunk B."/>
            <person name="Jeske O."/>
            <person name="Meyerdierks A."/>
            <person name="Storesund J.E."/>
            <person name="Kallscheuer N."/>
            <person name="Luecker S."/>
            <person name="Lage O.M."/>
            <person name="Pohl T."/>
            <person name="Merkel B.J."/>
            <person name="Hornburger P."/>
            <person name="Mueller R.-W."/>
            <person name="Bruemmer F."/>
            <person name="Labrenz M."/>
            <person name="Spormann A.M."/>
            <person name="Op Den Camp H."/>
            <person name="Overmann J."/>
            <person name="Amann R."/>
            <person name="Jetten M.S.M."/>
            <person name="Mascher T."/>
            <person name="Medema M.H."/>
            <person name="Devos D.P."/>
            <person name="Kaster A.-K."/>
            <person name="Ovreas L."/>
            <person name="Rohde M."/>
            <person name="Galperin M.Y."/>
            <person name="Jogler C."/>
        </authorList>
    </citation>
    <scope>NUCLEOTIDE SEQUENCE [LARGE SCALE GENOMIC DNA]</scope>
    <source>
        <strain evidence="1 2">Q31b</strain>
    </source>
</reference>
<keyword evidence="2" id="KW-1185">Reference proteome</keyword>
<dbReference type="OrthoDB" id="281924at2"/>
<comment type="caution">
    <text evidence="1">The sequence shown here is derived from an EMBL/GenBank/DDBJ whole genome shotgun (WGS) entry which is preliminary data.</text>
</comment>
<dbReference type="AlphaFoldDB" id="A0A5C6E2L1"/>